<dbReference type="PANTHER" id="PTHR42341">
    <property type="entry name" value="HYDROPHOBIN"/>
    <property type="match status" value="1"/>
</dbReference>
<dbReference type="PANTHER" id="PTHR42341:SF2">
    <property type="entry name" value="HYDROPHOBIN"/>
    <property type="match status" value="1"/>
</dbReference>
<feature type="chain" id="PRO_5045988514" evidence="3">
    <location>
        <begin position="21"/>
        <end position="100"/>
    </location>
</feature>
<comment type="similarity">
    <text evidence="1">Belongs to the cerato-ulmin hydrophobin family.</text>
</comment>
<dbReference type="Gene3D" id="3.20.120.10">
    <property type="entry name" value="Hydrophobin"/>
    <property type="match status" value="1"/>
</dbReference>
<dbReference type="Proteomes" id="UP001595075">
    <property type="component" value="Unassembled WGS sequence"/>
</dbReference>
<organism evidence="4 5">
    <name type="scientific">Oculimacula yallundae</name>
    <dbReference type="NCBI Taxonomy" id="86028"/>
    <lineage>
        <taxon>Eukaryota</taxon>
        <taxon>Fungi</taxon>
        <taxon>Dikarya</taxon>
        <taxon>Ascomycota</taxon>
        <taxon>Pezizomycotina</taxon>
        <taxon>Leotiomycetes</taxon>
        <taxon>Helotiales</taxon>
        <taxon>Ploettnerulaceae</taxon>
        <taxon>Oculimacula</taxon>
    </lineage>
</organism>
<reference evidence="4 5" key="1">
    <citation type="journal article" date="2024" name="Commun. Biol.">
        <title>Comparative genomic analysis of thermophilic fungi reveals convergent evolutionary adaptations and gene losses.</title>
        <authorList>
            <person name="Steindorff A.S."/>
            <person name="Aguilar-Pontes M.V."/>
            <person name="Robinson A.J."/>
            <person name="Andreopoulos B."/>
            <person name="LaButti K."/>
            <person name="Kuo A."/>
            <person name="Mondo S."/>
            <person name="Riley R."/>
            <person name="Otillar R."/>
            <person name="Haridas S."/>
            <person name="Lipzen A."/>
            <person name="Grimwood J."/>
            <person name="Schmutz J."/>
            <person name="Clum A."/>
            <person name="Reid I.D."/>
            <person name="Moisan M.C."/>
            <person name="Butler G."/>
            <person name="Nguyen T.T.M."/>
            <person name="Dewar K."/>
            <person name="Conant G."/>
            <person name="Drula E."/>
            <person name="Henrissat B."/>
            <person name="Hansel C."/>
            <person name="Singer S."/>
            <person name="Hutchinson M.I."/>
            <person name="de Vries R.P."/>
            <person name="Natvig D.O."/>
            <person name="Powell A.J."/>
            <person name="Tsang A."/>
            <person name="Grigoriev I.V."/>
        </authorList>
    </citation>
    <scope>NUCLEOTIDE SEQUENCE [LARGE SCALE GENOMIC DNA]</scope>
    <source>
        <strain evidence="4 5">CBS 494.80</strain>
    </source>
</reference>
<sequence>MRFSTLSIVTIGYLAAASFANPMDLESRSSKVCNKIEGAMCCSVSEFGVANVNCESVKSHRKTHNLKKFKKYCGKKGKEPACCTVSQAGDGLVCHGPGKY</sequence>
<evidence type="ECO:0000313" key="4">
    <source>
        <dbReference type="EMBL" id="KAL2067183.1"/>
    </source>
</evidence>
<dbReference type="Pfam" id="PF06766">
    <property type="entry name" value="Hydrophobin_2"/>
    <property type="match status" value="1"/>
</dbReference>
<comment type="caution">
    <text evidence="4">The sequence shown here is derived from an EMBL/GenBank/DDBJ whole genome shotgun (WGS) entry which is preliminary data.</text>
</comment>
<protein>
    <submittedName>
        <fullName evidence="4">Uncharacterized protein</fullName>
    </submittedName>
</protein>
<keyword evidence="5" id="KW-1185">Reference proteome</keyword>
<dbReference type="InterPro" id="IPR010636">
    <property type="entry name" value="Class_II_hydrophobin"/>
</dbReference>
<gene>
    <name evidence="4" type="ORF">VTL71DRAFT_1607</name>
</gene>
<keyword evidence="2" id="KW-1015">Disulfide bond</keyword>
<evidence type="ECO:0000313" key="5">
    <source>
        <dbReference type="Proteomes" id="UP001595075"/>
    </source>
</evidence>
<feature type="signal peptide" evidence="3">
    <location>
        <begin position="1"/>
        <end position="20"/>
    </location>
</feature>
<dbReference type="SUPFAM" id="SSF101751">
    <property type="entry name" value="Hydrophobin II, HfbII"/>
    <property type="match status" value="1"/>
</dbReference>
<name>A0ABR4CB62_9HELO</name>
<evidence type="ECO:0000256" key="3">
    <source>
        <dbReference type="SAM" id="SignalP"/>
    </source>
</evidence>
<evidence type="ECO:0000256" key="1">
    <source>
        <dbReference type="ARBA" id="ARBA00009576"/>
    </source>
</evidence>
<dbReference type="InterPro" id="IPR036686">
    <property type="entry name" value="Class_II_Hydrophobin_sf"/>
</dbReference>
<proteinExistence type="inferred from homology"/>
<accession>A0ABR4CB62</accession>
<keyword evidence="3" id="KW-0732">Signal</keyword>
<evidence type="ECO:0000256" key="2">
    <source>
        <dbReference type="ARBA" id="ARBA00023157"/>
    </source>
</evidence>
<dbReference type="EMBL" id="JAZHXI010000010">
    <property type="protein sequence ID" value="KAL2067183.1"/>
    <property type="molecule type" value="Genomic_DNA"/>
</dbReference>